<dbReference type="PROSITE" id="PS00086">
    <property type="entry name" value="CYTOCHROME_P450"/>
    <property type="match status" value="1"/>
</dbReference>
<accession>A0ABQ8FPV7</accession>
<dbReference type="Proteomes" id="UP000774617">
    <property type="component" value="Unassembled WGS sequence"/>
</dbReference>
<dbReference type="EMBL" id="JAGTJR010000111">
    <property type="protein sequence ID" value="KAH7009320.1"/>
    <property type="molecule type" value="Genomic_DNA"/>
</dbReference>
<dbReference type="PRINTS" id="PR00463">
    <property type="entry name" value="EP450I"/>
</dbReference>
<evidence type="ECO:0000256" key="1">
    <source>
        <dbReference type="ARBA" id="ARBA00001971"/>
    </source>
</evidence>
<dbReference type="InterPro" id="IPR050121">
    <property type="entry name" value="Cytochrome_P450_monoxygenase"/>
</dbReference>
<keyword evidence="4" id="KW-0560">Oxidoreductase</keyword>
<dbReference type="Gene3D" id="1.10.630.10">
    <property type="entry name" value="Cytochrome P450"/>
    <property type="match status" value="1"/>
</dbReference>
<sequence length="501" mass="57026">MLMAISLSALPKYLAWALVSFFFLRSIFRALFSPLRSVPGPLLARFTRLWYLYRVWKGDFERVNITLHQKYGPVVRITPYEYSIDDPTAIQSIYGHGTRFVKGHWYIGSSNPDFHTEDMFSGRDPKLHAVNRRKFSSLYSMSALVKMEQPVDECIKVLEQRLEELASSGGQMDLQWWMQCYAFDVIAAISVAKRFGFLDAMADPFSLIATVDGWLEYVAHVGIYSELHRLLFRLTKLIAPRGSARVMDFAVKQVRGRLESQTPTEKRIEGRDFLARLLLLHDEEPQKVSLLDVTTVIWGNVAAGSDTTSITLTGILWNLFKNPRVLENLRADIDKKHDAGELSDPVTFSEAQKLPYLQAVVKEGLRLHPATGLPLWRIAPKGGAEIAGRHFPEGATVGINSWVAHANKQIFGHDADEFRPERWIQGKSISQEMDRYFLAFGQGSRTCLGKNISLMEVSKLVPTLVRKFDFQLTAPYAEMKSLNRWFVKQKNIKVTVKPRVV</sequence>
<dbReference type="PANTHER" id="PTHR24305">
    <property type="entry name" value="CYTOCHROME P450"/>
    <property type="match status" value="1"/>
</dbReference>
<name>A0ABQ8FPV7_9PEZI</name>
<keyword evidence="2 4" id="KW-0479">Metal-binding</keyword>
<protein>
    <submittedName>
        <fullName evidence="5">Cytochrome P450</fullName>
    </submittedName>
</protein>
<dbReference type="Pfam" id="PF00067">
    <property type="entry name" value="p450"/>
    <property type="match status" value="1"/>
</dbReference>
<evidence type="ECO:0000256" key="2">
    <source>
        <dbReference type="ARBA" id="ARBA00022723"/>
    </source>
</evidence>
<proteinExistence type="inferred from homology"/>
<keyword evidence="6" id="KW-1185">Reference proteome</keyword>
<evidence type="ECO:0000313" key="5">
    <source>
        <dbReference type="EMBL" id="KAH7009320.1"/>
    </source>
</evidence>
<keyword evidence="4" id="KW-0349">Heme</keyword>
<dbReference type="InterPro" id="IPR001128">
    <property type="entry name" value="Cyt_P450"/>
</dbReference>
<dbReference type="InterPro" id="IPR036396">
    <property type="entry name" value="Cyt_P450_sf"/>
</dbReference>
<dbReference type="PRINTS" id="PR00385">
    <property type="entry name" value="P450"/>
</dbReference>
<dbReference type="InterPro" id="IPR002401">
    <property type="entry name" value="Cyt_P450_E_grp-I"/>
</dbReference>
<keyword evidence="3 4" id="KW-0408">Iron</keyword>
<gene>
    <name evidence="5" type="ORF">B0J12DRAFT_722624</name>
</gene>
<dbReference type="SUPFAM" id="SSF48264">
    <property type="entry name" value="Cytochrome P450"/>
    <property type="match status" value="1"/>
</dbReference>
<dbReference type="InterPro" id="IPR017972">
    <property type="entry name" value="Cyt_P450_CS"/>
</dbReference>
<dbReference type="PANTHER" id="PTHR24305:SF190">
    <property type="entry name" value="P450, PUTATIVE (EUROFUNG)-RELATED"/>
    <property type="match status" value="1"/>
</dbReference>
<comment type="cofactor">
    <cofactor evidence="1">
        <name>heme</name>
        <dbReference type="ChEBI" id="CHEBI:30413"/>
    </cofactor>
</comment>
<keyword evidence="4" id="KW-0503">Monooxygenase</keyword>
<reference evidence="5 6" key="1">
    <citation type="journal article" date="2021" name="Nat. Commun.">
        <title>Genetic determinants of endophytism in the Arabidopsis root mycobiome.</title>
        <authorList>
            <person name="Mesny F."/>
            <person name="Miyauchi S."/>
            <person name="Thiergart T."/>
            <person name="Pickel B."/>
            <person name="Atanasova L."/>
            <person name="Karlsson M."/>
            <person name="Huettel B."/>
            <person name="Barry K.W."/>
            <person name="Haridas S."/>
            <person name="Chen C."/>
            <person name="Bauer D."/>
            <person name="Andreopoulos W."/>
            <person name="Pangilinan J."/>
            <person name="LaButti K."/>
            <person name="Riley R."/>
            <person name="Lipzen A."/>
            <person name="Clum A."/>
            <person name="Drula E."/>
            <person name="Henrissat B."/>
            <person name="Kohler A."/>
            <person name="Grigoriev I.V."/>
            <person name="Martin F.M."/>
            <person name="Hacquard S."/>
        </authorList>
    </citation>
    <scope>NUCLEOTIDE SEQUENCE [LARGE SCALE GENOMIC DNA]</scope>
    <source>
        <strain evidence="5 6">MPI-SDFR-AT-0080</strain>
    </source>
</reference>
<organism evidence="5 6">
    <name type="scientific">Macrophomina phaseolina</name>
    <dbReference type="NCBI Taxonomy" id="35725"/>
    <lineage>
        <taxon>Eukaryota</taxon>
        <taxon>Fungi</taxon>
        <taxon>Dikarya</taxon>
        <taxon>Ascomycota</taxon>
        <taxon>Pezizomycotina</taxon>
        <taxon>Dothideomycetes</taxon>
        <taxon>Dothideomycetes incertae sedis</taxon>
        <taxon>Botryosphaeriales</taxon>
        <taxon>Botryosphaeriaceae</taxon>
        <taxon>Macrophomina</taxon>
    </lineage>
</organism>
<dbReference type="CDD" id="cd11060">
    <property type="entry name" value="CYP57A1-like"/>
    <property type="match status" value="1"/>
</dbReference>
<evidence type="ECO:0000256" key="3">
    <source>
        <dbReference type="ARBA" id="ARBA00023004"/>
    </source>
</evidence>
<evidence type="ECO:0000313" key="6">
    <source>
        <dbReference type="Proteomes" id="UP000774617"/>
    </source>
</evidence>
<comment type="similarity">
    <text evidence="4">Belongs to the cytochrome P450 family.</text>
</comment>
<evidence type="ECO:0000256" key="4">
    <source>
        <dbReference type="RuleBase" id="RU000461"/>
    </source>
</evidence>
<comment type="caution">
    <text evidence="5">The sequence shown here is derived from an EMBL/GenBank/DDBJ whole genome shotgun (WGS) entry which is preliminary data.</text>
</comment>